<organism evidence="2 3">
    <name type="scientific">Colletotrichum orbiculare (strain 104-T / ATCC 96160 / CBS 514.97 / LARS 414 / MAFF 240422)</name>
    <name type="common">Cucumber anthracnose fungus</name>
    <name type="synonym">Colletotrichum lagenarium</name>
    <dbReference type="NCBI Taxonomy" id="1213857"/>
    <lineage>
        <taxon>Eukaryota</taxon>
        <taxon>Fungi</taxon>
        <taxon>Dikarya</taxon>
        <taxon>Ascomycota</taxon>
        <taxon>Pezizomycotina</taxon>
        <taxon>Sordariomycetes</taxon>
        <taxon>Hypocreomycetidae</taxon>
        <taxon>Glomerellales</taxon>
        <taxon>Glomerellaceae</taxon>
        <taxon>Colletotrichum</taxon>
        <taxon>Colletotrichum orbiculare species complex</taxon>
    </lineage>
</organism>
<gene>
    <name evidence="2" type="ORF">Cob_v009238</name>
</gene>
<dbReference type="EMBL" id="AMCV02000026">
    <property type="protein sequence ID" value="TDZ17834.1"/>
    <property type="molecule type" value="Genomic_DNA"/>
</dbReference>
<sequence>MGVTASIWRGSGRRKRTTARPNFALTREDCLMSPGVRDASRDQDLTLRGMTKEVRDEMSEDMEQEDSEVAAEKLEAKGLDSRSVNRLCFLPQPLPASVKSACPGLLVHFGNLPDLERLSQPVQGAPVVRNTFASQPHTLLCPLENDRRKTCRVLAHFHLQFRLRIRCQLTLFKSYQGEHSDGSRATGPYVASTRSHRSNSLIRGA</sequence>
<proteinExistence type="predicted"/>
<reference evidence="3" key="1">
    <citation type="journal article" date="2013" name="New Phytol.">
        <title>Comparative genomic and transcriptomic analyses reveal the hemibiotrophic stage shift of Colletotrichum fungi.</title>
        <authorList>
            <person name="Gan P."/>
            <person name="Ikeda K."/>
            <person name="Irieda H."/>
            <person name="Narusaka M."/>
            <person name="O'Connell R.J."/>
            <person name="Narusaka Y."/>
            <person name="Takano Y."/>
            <person name="Kubo Y."/>
            <person name="Shirasu K."/>
        </authorList>
    </citation>
    <scope>NUCLEOTIDE SEQUENCE [LARGE SCALE GENOMIC DNA]</scope>
    <source>
        <strain evidence="3">104-T / ATCC 96160 / CBS 514.97 / LARS 414 / MAFF 240422</strain>
    </source>
</reference>
<name>A0A484FK10_COLOR</name>
<accession>A0A484FK10</accession>
<evidence type="ECO:0000313" key="3">
    <source>
        <dbReference type="Proteomes" id="UP000014480"/>
    </source>
</evidence>
<dbReference type="AlphaFoldDB" id="A0A484FK10"/>
<keyword evidence="3" id="KW-1185">Reference proteome</keyword>
<protein>
    <submittedName>
        <fullName evidence="2">Uncharacterized protein</fullName>
    </submittedName>
</protein>
<comment type="caution">
    <text evidence="2">The sequence shown here is derived from an EMBL/GenBank/DDBJ whole genome shotgun (WGS) entry which is preliminary data.</text>
</comment>
<evidence type="ECO:0000256" key="1">
    <source>
        <dbReference type="SAM" id="MobiDB-lite"/>
    </source>
</evidence>
<feature type="region of interest" description="Disordered" evidence="1">
    <location>
        <begin position="177"/>
        <end position="205"/>
    </location>
</feature>
<evidence type="ECO:0000313" key="2">
    <source>
        <dbReference type="EMBL" id="TDZ17834.1"/>
    </source>
</evidence>
<dbReference type="Proteomes" id="UP000014480">
    <property type="component" value="Unassembled WGS sequence"/>
</dbReference>
<reference evidence="3" key="2">
    <citation type="journal article" date="2019" name="Mol. Plant Microbe Interact.">
        <title>Genome sequence resources for four phytopathogenic fungi from the Colletotrichum orbiculare species complex.</title>
        <authorList>
            <person name="Gan P."/>
            <person name="Tsushima A."/>
            <person name="Narusaka M."/>
            <person name="Narusaka Y."/>
            <person name="Takano Y."/>
            <person name="Kubo Y."/>
            <person name="Shirasu K."/>
        </authorList>
    </citation>
    <scope>GENOME REANNOTATION</scope>
    <source>
        <strain evidence="3">104-T / ATCC 96160 / CBS 514.97 / LARS 414 / MAFF 240422</strain>
    </source>
</reference>